<dbReference type="Proteomes" id="UP000537522">
    <property type="component" value="Unassembled WGS sequence"/>
</dbReference>
<dbReference type="AlphaFoldDB" id="A0A7L0JS57"/>
<organism evidence="2 3">
    <name type="scientific">Chauna torquata</name>
    <name type="common">Southern screamer</name>
    <dbReference type="NCBI Taxonomy" id="30388"/>
    <lineage>
        <taxon>Eukaryota</taxon>
        <taxon>Metazoa</taxon>
        <taxon>Chordata</taxon>
        <taxon>Craniata</taxon>
        <taxon>Vertebrata</taxon>
        <taxon>Euteleostomi</taxon>
        <taxon>Archelosauria</taxon>
        <taxon>Archosauria</taxon>
        <taxon>Dinosauria</taxon>
        <taxon>Saurischia</taxon>
        <taxon>Theropoda</taxon>
        <taxon>Coelurosauria</taxon>
        <taxon>Aves</taxon>
        <taxon>Neognathae</taxon>
        <taxon>Galloanserae</taxon>
        <taxon>Anseriformes</taxon>
        <taxon>Anhimidae</taxon>
        <taxon>Chauna</taxon>
    </lineage>
</organism>
<dbReference type="InterPro" id="IPR053040">
    <property type="entry name" value="LRR-containing_protein_71"/>
</dbReference>
<dbReference type="PANTHER" id="PTHR46984">
    <property type="entry name" value="LEUCINE-RICH REPEAT-CONTAINING PROTEIN 71"/>
    <property type="match status" value="1"/>
</dbReference>
<name>A0A7L0JS57_CHATO</name>
<dbReference type="Gene3D" id="3.80.10.10">
    <property type="entry name" value="Ribonuclease Inhibitor"/>
    <property type="match status" value="1"/>
</dbReference>
<evidence type="ECO:0000313" key="3">
    <source>
        <dbReference type="Proteomes" id="UP000537522"/>
    </source>
</evidence>
<feature type="non-terminal residue" evidence="2">
    <location>
        <position position="1"/>
    </location>
</feature>
<dbReference type="Pfam" id="PF13516">
    <property type="entry name" value="LRR_6"/>
    <property type="match status" value="1"/>
</dbReference>
<feature type="non-terminal residue" evidence="2">
    <location>
        <position position="198"/>
    </location>
</feature>
<dbReference type="InterPro" id="IPR001611">
    <property type="entry name" value="Leu-rich_rpt"/>
</dbReference>
<dbReference type="PANTHER" id="PTHR46984:SF1">
    <property type="entry name" value="LEUCINE-RICH REPEAT-CONTAINING PROTEIN 71"/>
    <property type="match status" value="1"/>
</dbReference>
<reference evidence="2 3" key="1">
    <citation type="submission" date="2019-09" db="EMBL/GenBank/DDBJ databases">
        <title>Bird 10,000 Genomes (B10K) Project - Family phase.</title>
        <authorList>
            <person name="Zhang G."/>
        </authorList>
    </citation>
    <scope>NUCLEOTIDE SEQUENCE [LARGE SCALE GENOMIC DNA]</scope>
    <source>
        <strain evidence="2">B10K-DU-011-36</strain>
        <tissue evidence="2">Muscle</tissue>
    </source>
</reference>
<gene>
    <name evidence="2" type="primary">Lrrc71</name>
    <name evidence="2" type="ORF">CHATOR_R11368</name>
</gene>
<proteinExistence type="predicted"/>
<evidence type="ECO:0000256" key="1">
    <source>
        <dbReference type="SAM" id="MobiDB-lite"/>
    </source>
</evidence>
<accession>A0A7L0JS57</accession>
<protein>
    <submittedName>
        <fullName evidence="2">LRC71 protein</fullName>
    </submittedName>
</protein>
<dbReference type="InterPro" id="IPR032675">
    <property type="entry name" value="LRR_dom_sf"/>
</dbReference>
<feature type="region of interest" description="Disordered" evidence="1">
    <location>
        <begin position="137"/>
        <end position="167"/>
    </location>
</feature>
<dbReference type="SUPFAM" id="SSF52047">
    <property type="entry name" value="RNI-like"/>
    <property type="match status" value="1"/>
</dbReference>
<dbReference type="EMBL" id="VXAL01003520">
    <property type="protein sequence ID" value="NXK46243.1"/>
    <property type="molecule type" value="Genomic_DNA"/>
</dbReference>
<sequence>TLSLEGNPLPEHSFHMLMGTGSTFNHISDVGAGHIAEGLRWNRSLLSLSLAHNDIGEAGALRLAEVLGPFALTHAEVVERRRRLLMEALGQPHTAEAKSECAPGPQGGAAADRLPLAKQTKVTVKKKVSRRAASVGLGAAGGGTHTLHRGPPHPQAPPLCAQAQDPAEPPHPLLEPAWHCHGKVILPGNRALLNLNLA</sequence>
<keyword evidence="3" id="KW-1185">Reference proteome</keyword>
<comment type="caution">
    <text evidence="2">The sequence shown here is derived from an EMBL/GenBank/DDBJ whole genome shotgun (WGS) entry which is preliminary data.</text>
</comment>
<evidence type="ECO:0000313" key="2">
    <source>
        <dbReference type="EMBL" id="NXK46243.1"/>
    </source>
</evidence>
<dbReference type="SMART" id="SM00368">
    <property type="entry name" value="LRR_RI"/>
    <property type="match status" value="1"/>
</dbReference>